<evidence type="ECO:0000256" key="3">
    <source>
        <dbReference type="ARBA" id="ARBA00023125"/>
    </source>
</evidence>
<dbReference type="Gene3D" id="1.10.150.130">
    <property type="match status" value="1"/>
</dbReference>
<keyword evidence="4" id="KW-0233">DNA recombination</keyword>
<dbReference type="EMBL" id="OX458335">
    <property type="protein sequence ID" value="CAI8991319.1"/>
    <property type="molecule type" value="Genomic_DNA"/>
</dbReference>
<dbReference type="Gene3D" id="1.10.443.10">
    <property type="entry name" value="Intergrase catalytic core"/>
    <property type="match status" value="1"/>
</dbReference>
<dbReference type="PANTHER" id="PTHR30629:SF9">
    <property type="entry name" value="PROTEIN INTB-RELATED"/>
    <property type="match status" value="1"/>
</dbReference>
<accession>A0AAV1BT21</accession>
<evidence type="ECO:0000256" key="2">
    <source>
        <dbReference type="ARBA" id="ARBA00022908"/>
    </source>
</evidence>
<evidence type="ECO:0000313" key="6">
    <source>
        <dbReference type="EMBL" id="CAI8991319.1"/>
    </source>
</evidence>
<protein>
    <submittedName>
        <fullName evidence="6">Integrase arm-type DNA-binding domain-containing protein</fullName>
    </submittedName>
</protein>
<organism evidence="6 7">
    <name type="scientific">Pseudomonas syringae pv. tomato</name>
    <dbReference type="NCBI Taxonomy" id="323"/>
    <lineage>
        <taxon>Bacteria</taxon>
        <taxon>Pseudomonadati</taxon>
        <taxon>Pseudomonadota</taxon>
        <taxon>Gammaproteobacteria</taxon>
        <taxon>Pseudomonadales</taxon>
        <taxon>Pseudomonadaceae</taxon>
        <taxon>Pseudomonas</taxon>
    </lineage>
</organism>
<dbReference type="PANTHER" id="PTHR30629">
    <property type="entry name" value="PROPHAGE INTEGRASE"/>
    <property type="match status" value="1"/>
</dbReference>
<dbReference type="GO" id="GO:0015074">
    <property type="term" value="P:DNA integration"/>
    <property type="evidence" value="ECO:0007669"/>
    <property type="project" value="UniProtKB-KW"/>
</dbReference>
<name>A0AAV1BT21_PSEUB</name>
<evidence type="ECO:0000256" key="4">
    <source>
        <dbReference type="ARBA" id="ARBA00023172"/>
    </source>
</evidence>
<evidence type="ECO:0000256" key="1">
    <source>
        <dbReference type="ARBA" id="ARBA00008857"/>
    </source>
</evidence>
<dbReference type="Proteomes" id="UP001177000">
    <property type="component" value="Chromosome"/>
</dbReference>
<dbReference type="GO" id="GO:0006310">
    <property type="term" value="P:DNA recombination"/>
    <property type="evidence" value="ECO:0007669"/>
    <property type="project" value="UniProtKB-KW"/>
</dbReference>
<gene>
    <name evidence="6" type="ORF">DAPPPG215_27295</name>
</gene>
<dbReference type="PROSITE" id="PS51898">
    <property type="entry name" value="TYR_RECOMBINASE"/>
    <property type="match status" value="1"/>
</dbReference>
<dbReference type="GO" id="GO:0003677">
    <property type="term" value="F:DNA binding"/>
    <property type="evidence" value="ECO:0007669"/>
    <property type="project" value="UniProtKB-KW"/>
</dbReference>
<keyword evidence="2" id="KW-0229">DNA integration</keyword>
<sequence length="361" mass="41061">MLADGIDPIETKHQAKAEAVIKGRTFESVALDWHTEMSAKWAPGHSKTVMSRLKTHVLPLIGARAIVDLDTHDLMQPLEAIKKRGTIDVALRIQNYPQSIMREAKRLRLITANPAYDLEGLIKAPRVVHRPALPLSRLPELQERIDTYKGRALTRLTVMLSLHVFVRSSELRFARWSEFDLKRGTWEIPDTRPALEGVPFSTRGTKMAGDIHLVPLSPQAVALLEKIYALTGKFALVFAGDAKPWKPMSENTVNNALRTMGYDTKTDICGHGFRSMACSALIESGLWSETAIERQMSHKERNNVRAAYIHKAEFIEERRLIMNWWSRYLDTNRQEHVTPHEFANQTGKNVTRIKSKERASR</sequence>
<reference evidence="6" key="1">
    <citation type="submission" date="2023-03" db="EMBL/GenBank/DDBJ databases">
        <authorList>
            <person name="Pothier F. J."/>
        </authorList>
    </citation>
    <scope>NUCLEOTIDE SEQUENCE</scope>
    <source>
        <strain evidence="6">DAPP-PG 215</strain>
    </source>
</reference>
<dbReference type="InterPro" id="IPR011010">
    <property type="entry name" value="DNA_brk_join_enz"/>
</dbReference>
<dbReference type="SUPFAM" id="SSF56349">
    <property type="entry name" value="DNA breaking-rejoining enzymes"/>
    <property type="match status" value="1"/>
</dbReference>
<evidence type="ECO:0000313" key="7">
    <source>
        <dbReference type="Proteomes" id="UP001177000"/>
    </source>
</evidence>
<dbReference type="Pfam" id="PF22022">
    <property type="entry name" value="Phage_int_M"/>
    <property type="match status" value="1"/>
</dbReference>
<feature type="domain" description="Tyr recombinase" evidence="5">
    <location>
        <begin position="128"/>
        <end position="322"/>
    </location>
</feature>
<dbReference type="InterPro" id="IPR002104">
    <property type="entry name" value="Integrase_catalytic"/>
</dbReference>
<dbReference type="InterPro" id="IPR013762">
    <property type="entry name" value="Integrase-like_cat_sf"/>
</dbReference>
<comment type="similarity">
    <text evidence="1">Belongs to the 'phage' integrase family.</text>
</comment>
<dbReference type="CDD" id="cd00801">
    <property type="entry name" value="INT_P4_C"/>
    <property type="match status" value="1"/>
</dbReference>
<proteinExistence type="inferred from homology"/>
<keyword evidence="3 6" id="KW-0238">DNA-binding</keyword>
<dbReference type="Pfam" id="PF00589">
    <property type="entry name" value="Phage_integrase"/>
    <property type="match status" value="1"/>
</dbReference>
<dbReference type="InterPro" id="IPR050808">
    <property type="entry name" value="Phage_Integrase"/>
</dbReference>
<dbReference type="InterPro" id="IPR010998">
    <property type="entry name" value="Integrase_recombinase_N"/>
</dbReference>
<dbReference type="AlphaFoldDB" id="A0AAV1BT21"/>
<evidence type="ECO:0000259" key="5">
    <source>
        <dbReference type="PROSITE" id="PS51898"/>
    </source>
</evidence>
<dbReference type="InterPro" id="IPR053876">
    <property type="entry name" value="Phage_int_M"/>
</dbReference>